<gene>
    <name evidence="2" type="ORF">FHP88_18885</name>
</gene>
<keyword evidence="1" id="KW-0472">Membrane</keyword>
<dbReference type="Proteomes" id="UP000316649">
    <property type="component" value="Unassembled WGS sequence"/>
</dbReference>
<accession>A0A557RRM8</accession>
<dbReference type="AlphaFoldDB" id="A0A557RRM8"/>
<evidence type="ECO:0000313" key="3">
    <source>
        <dbReference type="Proteomes" id="UP000316649"/>
    </source>
</evidence>
<feature type="transmembrane region" description="Helical" evidence="1">
    <location>
        <begin position="9"/>
        <end position="27"/>
    </location>
</feature>
<proteinExistence type="predicted"/>
<keyword evidence="1" id="KW-0812">Transmembrane</keyword>
<sequence>MKWYRWPQPWWLGLVFLFTILFGLLTLKEGGPVLFFDGPARRAAGHYVPFVLWFNFIAGFGYVIAGVGLWMQKCWALWLIIMIATATALTFAALEGHIYVGGAYESRTLFAMGLRTLVLTAVSVIAWRQLLPREA</sequence>
<feature type="transmembrane region" description="Helical" evidence="1">
    <location>
        <begin position="112"/>
        <end position="131"/>
    </location>
</feature>
<dbReference type="RefSeq" id="WP_144360703.1">
    <property type="nucleotide sequence ID" value="NZ_VMNH01000037.1"/>
</dbReference>
<evidence type="ECO:0000313" key="2">
    <source>
        <dbReference type="EMBL" id="TVO67827.1"/>
    </source>
</evidence>
<reference evidence="2 3" key="1">
    <citation type="submission" date="2019-07" db="EMBL/GenBank/DDBJ databases">
        <title>The pathways for chlorine oxyanion respiration interact through the shared metabolite chlorate.</title>
        <authorList>
            <person name="Barnum T.P."/>
            <person name="Cheng Y."/>
            <person name="Hill K.A."/>
            <person name="Lucas L.N."/>
            <person name="Carlson H.K."/>
            <person name="Coates J.D."/>
        </authorList>
    </citation>
    <scope>NUCLEOTIDE SEQUENCE [LARGE SCALE GENOMIC DNA]</scope>
    <source>
        <strain evidence="2 3">BK-1</strain>
    </source>
</reference>
<dbReference type="EMBL" id="VMNH01000037">
    <property type="protein sequence ID" value="TVO67827.1"/>
    <property type="molecule type" value="Genomic_DNA"/>
</dbReference>
<organism evidence="2 3">
    <name type="scientific">Sedimenticola selenatireducens</name>
    <dbReference type="NCBI Taxonomy" id="191960"/>
    <lineage>
        <taxon>Bacteria</taxon>
        <taxon>Pseudomonadati</taxon>
        <taxon>Pseudomonadota</taxon>
        <taxon>Gammaproteobacteria</taxon>
        <taxon>Chromatiales</taxon>
        <taxon>Sedimenticolaceae</taxon>
        <taxon>Sedimenticola</taxon>
    </lineage>
</organism>
<dbReference type="OrthoDB" id="1122739at2"/>
<name>A0A557RRM8_9GAMM</name>
<feature type="transmembrane region" description="Helical" evidence="1">
    <location>
        <begin position="77"/>
        <end position="100"/>
    </location>
</feature>
<keyword evidence="3" id="KW-1185">Reference proteome</keyword>
<keyword evidence="1" id="KW-1133">Transmembrane helix</keyword>
<feature type="transmembrane region" description="Helical" evidence="1">
    <location>
        <begin position="47"/>
        <end position="70"/>
    </location>
</feature>
<evidence type="ECO:0000256" key="1">
    <source>
        <dbReference type="SAM" id="Phobius"/>
    </source>
</evidence>
<comment type="caution">
    <text evidence="2">The sequence shown here is derived from an EMBL/GenBank/DDBJ whole genome shotgun (WGS) entry which is preliminary data.</text>
</comment>
<protein>
    <submittedName>
        <fullName evidence="2">Uncharacterized protein</fullName>
    </submittedName>
</protein>